<dbReference type="Gene3D" id="3.40.50.300">
    <property type="entry name" value="P-loop containing nucleotide triphosphate hydrolases"/>
    <property type="match status" value="2"/>
</dbReference>
<gene>
    <name evidence="3" type="ORF">JOC49_002070</name>
</gene>
<dbReference type="GO" id="GO:0015668">
    <property type="term" value="F:type III site-specific deoxyribonuclease activity"/>
    <property type="evidence" value="ECO:0007669"/>
    <property type="project" value="UniProtKB-EC"/>
</dbReference>
<dbReference type="InterPro" id="IPR050742">
    <property type="entry name" value="Helicase_Restrict-Modif_Enz"/>
</dbReference>
<keyword evidence="3" id="KW-0378">Hydrolase</keyword>
<name>A0ABS2MSW4_9FIRM</name>
<dbReference type="SUPFAM" id="SSF52540">
    <property type="entry name" value="P-loop containing nucleoside triphosphate hydrolases"/>
    <property type="match status" value="2"/>
</dbReference>
<protein>
    <submittedName>
        <fullName evidence="3">Type III restriction enzyme</fullName>
        <ecNumber evidence="3">3.1.21.5</ecNumber>
    </submittedName>
</protein>
<dbReference type="EMBL" id="JAFBDT010000020">
    <property type="protein sequence ID" value="MBM7562509.1"/>
    <property type="molecule type" value="Genomic_DNA"/>
</dbReference>
<sequence length="1037" mass="119704">MMKFQFNKDLDYQMDAISSIVDIFEGQKLAKSNFTVTNTYNDSIGFIEGTGKSVRVKKQEETEGQFSIGVGNHLILDDEDITKNIRHIQLKNGIKQSLRLKSKRDYNFTVEMETGTGKTYVYLRTIFELHKKYGFSKYVIVVPSIAVKEGVYKSLQITEEHLKGIYQNESYEYFIYDSSKLEQVRNFATSDTIQIMVINIDAFRRSFDDPEKETSANIIHRRNDKLSGMKPIQLIAETNPIVIIDEPQSVDTTKNSKKAIESLNPLCTFRYSATHVEKHHMVYRLDSIDAYEKQLVKQIEVASITAQNSDNEAYLELISVDSKKTPITAKIKIGVQDGTKIKYVPKTVKVSDDLWALSGYRDVYEGYQVKDIYTKEGFESVYFTSKEPIKLGEIKGKGLSDDEVKRAQIRKTIEEHLDKEVVLNKKGIKVLSLFFIDKVANYRDYDDNGNQTPGKYAIWFEEEYKRIRNLPKYNDLLGEVDIDQDAHKAHDGYFSIDNKGRFKDSRTDNSGELKANKDDESTFNKIMRNKESLLSFEEPLRFIFSHSALKEGWDNPNVFQICTLNETNSEIKKRQEIGRGLRLAVNQDGERVHGFDINTLTVMANQSYDEFVSSLQKEIEKEEGIRFGYVEDHYFANIKIGEGENVTNLGEPKSAELWKHLHDMDYVDSKGKVQDKLRTAIKNEDVILPDEFKDVADTIIAKLRKVAGNLNIKDNSKKQKIALNKQVFLSLEFKELWDRIKYKTTYSVEMDEEKLIDECVFEIRDNLHVGKAKLIYAKAKVNIDEGGLTTEEGTGETIIIEDPHYQLPDVITYLQNKTNITRKAIVEILTKSKSLSQFIKNPQTYMDSVAEIIQRKMKYLIIDGIKYRKLGDNEYYTQELFENQELNGYLEKNMMKANLHSNKYPYEHVVYDSDVEETFAKRLEKDTHVKVYAKLPDWFKIDTPLGSYNPDWAVLFDKDGVERVYFVAETKGSTIPEDLRDKERSKIKCGIKHFEAIGTGAKLSVCKEYDDLIDDIYNESKVEYVTDYITHGYAAEE</sequence>
<keyword evidence="4" id="KW-1185">Reference proteome</keyword>
<reference evidence="3 4" key="1">
    <citation type="submission" date="2021-01" db="EMBL/GenBank/DDBJ databases">
        <title>Genomic Encyclopedia of Type Strains, Phase IV (KMG-IV): sequencing the most valuable type-strain genomes for metagenomic binning, comparative biology and taxonomic classification.</title>
        <authorList>
            <person name="Goeker M."/>
        </authorList>
    </citation>
    <scope>NUCLEOTIDE SEQUENCE [LARGE SCALE GENOMIC DNA]</scope>
    <source>
        <strain evidence="3 4">DSM 24436</strain>
    </source>
</reference>
<accession>A0ABS2MSW4</accession>
<feature type="domain" description="Helicase/UvrB N-terminal" evidence="1">
    <location>
        <begin position="95"/>
        <end position="274"/>
    </location>
</feature>
<dbReference type="PANTHER" id="PTHR47396">
    <property type="entry name" value="TYPE I RESTRICTION ENZYME ECOKI R PROTEIN"/>
    <property type="match status" value="1"/>
</dbReference>
<proteinExistence type="predicted"/>
<dbReference type="InterPro" id="IPR006935">
    <property type="entry name" value="Helicase/UvrB_N"/>
</dbReference>
<evidence type="ECO:0000259" key="1">
    <source>
        <dbReference type="Pfam" id="PF04851"/>
    </source>
</evidence>
<dbReference type="EC" id="3.1.21.5" evidence="3"/>
<evidence type="ECO:0000259" key="2">
    <source>
        <dbReference type="Pfam" id="PF19778"/>
    </source>
</evidence>
<dbReference type="Pfam" id="PF04851">
    <property type="entry name" value="ResIII"/>
    <property type="match status" value="1"/>
</dbReference>
<dbReference type="InterPro" id="IPR027417">
    <property type="entry name" value="P-loop_NTPase"/>
</dbReference>
<dbReference type="Proteomes" id="UP000767854">
    <property type="component" value="Unassembled WGS sequence"/>
</dbReference>
<evidence type="ECO:0000313" key="4">
    <source>
        <dbReference type="Proteomes" id="UP000767854"/>
    </source>
</evidence>
<dbReference type="Pfam" id="PF19778">
    <property type="entry name" value="RE_endonuc"/>
    <property type="match status" value="1"/>
</dbReference>
<comment type="caution">
    <text evidence="3">The sequence shown here is derived from an EMBL/GenBank/DDBJ whole genome shotgun (WGS) entry which is preliminary data.</text>
</comment>
<dbReference type="PANTHER" id="PTHR47396:SF1">
    <property type="entry name" value="ATP-DEPENDENT HELICASE IRC3-RELATED"/>
    <property type="match status" value="1"/>
</dbReference>
<feature type="domain" description="Type III restriction enzyme C-terminal endonuclease" evidence="2">
    <location>
        <begin position="903"/>
        <end position="998"/>
    </location>
</feature>
<organism evidence="3 4">
    <name type="scientific">Fusibacter tunisiensis</name>
    <dbReference type="NCBI Taxonomy" id="1008308"/>
    <lineage>
        <taxon>Bacteria</taxon>
        <taxon>Bacillati</taxon>
        <taxon>Bacillota</taxon>
        <taxon>Clostridia</taxon>
        <taxon>Eubacteriales</taxon>
        <taxon>Eubacteriales Family XII. Incertae Sedis</taxon>
        <taxon>Fusibacter</taxon>
    </lineage>
</organism>
<dbReference type="InterPro" id="IPR045572">
    <property type="entry name" value="RE_endonuc_C"/>
</dbReference>
<evidence type="ECO:0000313" key="3">
    <source>
        <dbReference type="EMBL" id="MBM7562509.1"/>
    </source>
</evidence>